<keyword evidence="1" id="KW-0812">Transmembrane</keyword>
<evidence type="ECO:0000256" key="1">
    <source>
        <dbReference type="SAM" id="Phobius"/>
    </source>
</evidence>
<organism evidence="2">
    <name type="scientific">Arundo donax</name>
    <name type="common">Giant reed</name>
    <name type="synonym">Donax arundinaceus</name>
    <dbReference type="NCBI Taxonomy" id="35708"/>
    <lineage>
        <taxon>Eukaryota</taxon>
        <taxon>Viridiplantae</taxon>
        <taxon>Streptophyta</taxon>
        <taxon>Embryophyta</taxon>
        <taxon>Tracheophyta</taxon>
        <taxon>Spermatophyta</taxon>
        <taxon>Magnoliopsida</taxon>
        <taxon>Liliopsida</taxon>
        <taxon>Poales</taxon>
        <taxon>Poaceae</taxon>
        <taxon>PACMAD clade</taxon>
        <taxon>Arundinoideae</taxon>
        <taxon>Arundineae</taxon>
        <taxon>Arundo</taxon>
    </lineage>
</organism>
<name>A0A0A9CAE0_ARUDO</name>
<evidence type="ECO:0000313" key="2">
    <source>
        <dbReference type="EMBL" id="JAD73264.1"/>
    </source>
</evidence>
<keyword evidence="1" id="KW-1133">Transmembrane helix</keyword>
<dbReference type="EMBL" id="GBRH01224631">
    <property type="protein sequence ID" value="JAD73264.1"/>
    <property type="molecule type" value="Transcribed_RNA"/>
</dbReference>
<accession>A0A0A9CAE0</accession>
<reference evidence="2" key="2">
    <citation type="journal article" date="2015" name="Data Brief">
        <title>Shoot transcriptome of the giant reed, Arundo donax.</title>
        <authorList>
            <person name="Barrero R.A."/>
            <person name="Guerrero F.D."/>
            <person name="Moolhuijzen P."/>
            <person name="Goolsby J.A."/>
            <person name="Tidwell J."/>
            <person name="Bellgard S.E."/>
            <person name="Bellgard M.I."/>
        </authorList>
    </citation>
    <scope>NUCLEOTIDE SEQUENCE</scope>
    <source>
        <tissue evidence="2">Shoot tissue taken approximately 20 cm above the soil surface</tissue>
    </source>
</reference>
<protein>
    <submittedName>
        <fullName evidence="2">Uncharacterized protein</fullName>
    </submittedName>
</protein>
<reference evidence="2" key="1">
    <citation type="submission" date="2014-09" db="EMBL/GenBank/DDBJ databases">
        <authorList>
            <person name="Magalhaes I.L.F."/>
            <person name="Oliveira U."/>
            <person name="Santos F.R."/>
            <person name="Vidigal T.H.D.A."/>
            <person name="Brescovit A.D."/>
            <person name="Santos A.J."/>
        </authorList>
    </citation>
    <scope>NUCLEOTIDE SEQUENCE</scope>
    <source>
        <tissue evidence="2">Shoot tissue taken approximately 20 cm above the soil surface</tissue>
    </source>
</reference>
<feature type="transmembrane region" description="Helical" evidence="1">
    <location>
        <begin position="44"/>
        <end position="63"/>
    </location>
</feature>
<keyword evidence="1" id="KW-0472">Membrane</keyword>
<proteinExistence type="predicted"/>
<sequence length="89" mass="10203">MCNSRTYSTLGSYHRIKRAFVFLYYAISFRSVCIYIFLEKSNHSVVFFIINFSVTLYASCATTQSRGTYCHYQGLRSSSIIVDNPLVSS</sequence>
<dbReference type="AlphaFoldDB" id="A0A0A9CAE0"/>
<feature type="transmembrane region" description="Helical" evidence="1">
    <location>
        <begin position="20"/>
        <end position="38"/>
    </location>
</feature>